<evidence type="ECO:0000313" key="11">
    <source>
        <dbReference type="EMBL" id="QOS69358.1"/>
    </source>
</evidence>
<dbReference type="CDD" id="cd06261">
    <property type="entry name" value="TM_PBP2"/>
    <property type="match status" value="1"/>
</dbReference>
<evidence type="ECO:0000256" key="10">
    <source>
        <dbReference type="SAM" id="MobiDB-lite"/>
    </source>
</evidence>
<evidence type="ECO:0000256" key="7">
    <source>
        <dbReference type="ARBA" id="ARBA00022989"/>
    </source>
</evidence>
<evidence type="ECO:0000256" key="3">
    <source>
        <dbReference type="ARBA" id="ARBA00022448"/>
    </source>
</evidence>
<gene>
    <name evidence="11" type="ORF">GS424_005790</name>
</gene>
<feature type="compositionally biased region" description="Basic and acidic residues" evidence="10">
    <location>
        <begin position="481"/>
        <end position="509"/>
    </location>
</feature>
<feature type="compositionally biased region" description="Basic and acidic residues" evidence="10">
    <location>
        <begin position="412"/>
        <end position="422"/>
    </location>
</feature>
<dbReference type="InterPro" id="IPR035906">
    <property type="entry name" value="MetI-like_sf"/>
</dbReference>
<feature type="region of interest" description="Disordered" evidence="10">
    <location>
        <begin position="358"/>
        <end position="568"/>
    </location>
</feature>
<evidence type="ECO:0000256" key="5">
    <source>
        <dbReference type="ARBA" id="ARBA00022692"/>
    </source>
</evidence>
<dbReference type="Gene3D" id="1.10.3720.10">
    <property type="entry name" value="MetI-like"/>
    <property type="match status" value="1"/>
</dbReference>
<comment type="subcellular location">
    <subcellularLocation>
        <location evidence="1 9">Cell membrane</location>
        <topology evidence="1 9">Multi-pass membrane protein</topology>
    </subcellularLocation>
</comment>
<comment type="similarity">
    <text evidence="2">Belongs to the binding-protein-dependent transport system permease family. HisMQ subfamily.</text>
</comment>
<keyword evidence="5 9" id="KW-0812">Transmembrane</keyword>
<dbReference type="GO" id="GO:0022857">
    <property type="term" value="F:transmembrane transporter activity"/>
    <property type="evidence" value="ECO:0007669"/>
    <property type="project" value="InterPro"/>
</dbReference>
<feature type="transmembrane region" description="Helical" evidence="9">
    <location>
        <begin position="134"/>
        <end position="155"/>
    </location>
</feature>
<organism evidence="11 12">
    <name type="scientific">Eggerthella guodeyinii</name>
    <dbReference type="NCBI Taxonomy" id="2690837"/>
    <lineage>
        <taxon>Bacteria</taxon>
        <taxon>Bacillati</taxon>
        <taxon>Actinomycetota</taxon>
        <taxon>Coriobacteriia</taxon>
        <taxon>Eggerthellales</taxon>
        <taxon>Eggerthellaceae</taxon>
        <taxon>Eggerthella</taxon>
    </lineage>
</organism>
<evidence type="ECO:0000256" key="4">
    <source>
        <dbReference type="ARBA" id="ARBA00022475"/>
    </source>
</evidence>
<keyword evidence="3 9" id="KW-0813">Transport</keyword>
<keyword evidence="4" id="KW-1003">Cell membrane</keyword>
<feature type="transmembrane region" description="Helical" evidence="9">
    <location>
        <begin position="72"/>
        <end position="103"/>
    </location>
</feature>
<feature type="compositionally biased region" description="Basic and acidic residues" evidence="10">
    <location>
        <begin position="383"/>
        <end position="395"/>
    </location>
</feature>
<dbReference type="SUPFAM" id="SSF161098">
    <property type="entry name" value="MetI-like"/>
    <property type="match status" value="1"/>
</dbReference>
<feature type="compositionally biased region" description="Basic and acidic residues" evidence="10">
    <location>
        <begin position="358"/>
        <end position="368"/>
    </location>
</feature>
<evidence type="ECO:0000256" key="1">
    <source>
        <dbReference type="ARBA" id="ARBA00004651"/>
    </source>
</evidence>
<evidence type="ECO:0000256" key="9">
    <source>
        <dbReference type="RuleBase" id="RU363032"/>
    </source>
</evidence>
<dbReference type="PANTHER" id="PTHR30614:SF20">
    <property type="entry name" value="GLUTAMINE TRANSPORT SYSTEM PERMEASE PROTEIN GLNP"/>
    <property type="match status" value="1"/>
</dbReference>
<feature type="compositionally biased region" description="Basic and acidic residues" evidence="10">
    <location>
        <begin position="540"/>
        <end position="552"/>
    </location>
</feature>
<dbReference type="EMBL" id="CP063310">
    <property type="protein sequence ID" value="QOS69358.1"/>
    <property type="molecule type" value="Genomic_DNA"/>
</dbReference>
<feature type="transmembrane region" description="Helical" evidence="9">
    <location>
        <begin position="193"/>
        <end position="213"/>
    </location>
</feature>
<dbReference type="Proteomes" id="UP000478463">
    <property type="component" value="Chromosome"/>
</dbReference>
<feature type="compositionally biased region" description="Acidic residues" evidence="10">
    <location>
        <begin position="522"/>
        <end position="539"/>
    </location>
</feature>
<feature type="transmembrane region" description="Helical" evidence="9">
    <location>
        <begin position="20"/>
        <end position="51"/>
    </location>
</feature>
<accession>A0A6L7IVS2</accession>
<feature type="transmembrane region" description="Helical" evidence="9">
    <location>
        <begin position="167"/>
        <end position="187"/>
    </location>
</feature>
<name>A0A6L7IVS2_9ACTN</name>
<dbReference type="InterPro" id="IPR010065">
    <property type="entry name" value="AA_ABC_transptr_permease_3TM"/>
</dbReference>
<evidence type="ECO:0000256" key="2">
    <source>
        <dbReference type="ARBA" id="ARBA00010072"/>
    </source>
</evidence>
<dbReference type="AlphaFoldDB" id="A0A6L7IVS2"/>
<keyword evidence="6" id="KW-0029">Amino-acid transport</keyword>
<dbReference type="NCBIfam" id="TIGR01726">
    <property type="entry name" value="HEQRo_perm_3TM"/>
    <property type="match status" value="1"/>
</dbReference>
<dbReference type="Pfam" id="PF00528">
    <property type="entry name" value="BPD_transp_1"/>
    <property type="match status" value="1"/>
</dbReference>
<keyword evidence="8 9" id="KW-0472">Membrane</keyword>
<evidence type="ECO:0000256" key="8">
    <source>
        <dbReference type="ARBA" id="ARBA00023136"/>
    </source>
</evidence>
<dbReference type="GO" id="GO:0006865">
    <property type="term" value="P:amino acid transport"/>
    <property type="evidence" value="ECO:0007669"/>
    <property type="project" value="UniProtKB-KW"/>
</dbReference>
<dbReference type="PROSITE" id="PS50928">
    <property type="entry name" value="ABC_TM1"/>
    <property type="match status" value="1"/>
</dbReference>
<dbReference type="GO" id="GO:0043190">
    <property type="term" value="C:ATP-binding cassette (ABC) transporter complex"/>
    <property type="evidence" value="ECO:0007669"/>
    <property type="project" value="InterPro"/>
</dbReference>
<dbReference type="KEGG" id="egd:GS424_005790"/>
<feature type="compositionally biased region" description="Basic and acidic residues" evidence="10">
    <location>
        <begin position="457"/>
        <end position="470"/>
    </location>
</feature>
<keyword evidence="7 9" id="KW-1133">Transmembrane helix</keyword>
<dbReference type="InterPro" id="IPR000515">
    <property type="entry name" value="MetI-like"/>
</dbReference>
<evidence type="ECO:0000313" key="12">
    <source>
        <dbReference type="Proteomes" id="UP000478463"/>
    </source>
</evidence>
<proteinExistence type="inferred from homology"/>
<sequence length="568" mass="62181">MLDIFAPYKWEALFERWPDILAAFGTTVGISVLALVIALALGIVFGVLSVSRIPVLRGITRVYVEVVQNVPLLLQVFVFYAIFPLLGLSLAAFWIGVLAIGIYHGGYISEVVRSGIGSIHRGQFEAAKSQGFSYWQSMFVIILPQAIRIIMPPLAVQAANLVKNTSVLALIAGGELMYFSNSFAGATSYYGPVYVVAALLYFVICFPLSRLALYLERRTRAHKHVSTGDATEALAEDTMEVTPGTHDITGRAAADAMAGGVQTMYGTVDIAPARVAPSPRHPLHALAEDALEPGVAPENPYDQTFTGNQAAEIADEIGREIAQEIADEYGDEERAARAMRTKSGRVKAHRRLERRVAARRGVEGDHDQMGAAVPTTPDAAAEGARDGQARRRSPEADEALASRAETVTSDRITSDVRRRVDESVQAQAARDQVRDRAELGEEAFLDNDYLPGELEQPDERIAQVRAPHDEADFDAEAESAAGREGRRERREEHREERRERREARERADETGGPQTVQPDDVRLDEEADAALEDAEEAAETDERSMDVERAELADGEEAATTDEGGKER</sequence>
<dbReference type="PANTHER" id="PTHR30614">
    <property type="entry name" value="MEMBRANE COMPONENT OF AMINO ACID ABC TRANSPORTER"/>
    <property type="match status" value="1"/>
</dbReference>
<dbReference type="InterPro" id="IPR043429">
    <property type="entry name" value="ArtM/GltK/GlnP/TcyL/YhdX-like"/>
</dbReference>
<dbReference type="RefSeq" id="WP_160943024.1">
    <property type="nucleotide sequence ID" value="NZ_CP063310.1"/>
</dbReference>
<protein>
    <submittedName>
        <fullName evidence="11">ABC transporter permease subunit</fullName>
    </submittedName>
</protein>
<reference evidence="11 12" key="1">
    <citation type="submission" date="2020-10" db="EMBL/GenBank/DDBJ databases">
        <title>Eggerthella sp. nov., isolated from human feces.</title>
        <authorList>
            <person name="Yajun G."/>
        </authorList>
    </citation>
    <scope>NUCLEOTIDE SEQUENCE [LARGE SCALE GENOMIC DNA]</scope>
    <source>
        <strain evidence="11 12">HF-1101</strain>
    </source>
</reference>
<evidence type="ECO:0000256" key="6">
    <source>
        <dbReference type="ARBA" id="ARBA00022970"/>
    </source>
</evidence>